<evidence type="ECO:0000313" key="3">
    <source>
        <dbReference type="Proteomes" id="UP000009234"/>
    </source>
</evidence>
<dbReference type="AlphaFoldDB" id="F6DSP2"/>
<evidence type="ECO:0000313" key="2">
    <source>
        <dbReference type="EMBL" id="AEG58861.1"/>
    </source>
</evidence>
<reference evidence="2 3" key="2">
    <citation type="journal article" date="2012" name="Stand. Genomic Sci.">
        <title>Complete genome sequence of the sulfate-reducing firmicute Desulfotomaculum ruminis type strain (DL(T)).</title>
        <authorList>
            <person name="Spring S."/>
            <person name="Visser M."/>
            <person name="Lu M."/>
            <person name="Copeland A."/>
            <person name="Lapidus A."/>
            <person name="Lucas S."/>
            <person name="Cheng J.F."/>
            <person name="Han C."/>
            <person name="Tapia R."/>
            <person name="Goodwin L.A."/>
            <person name="Pitluck S."/>
            <person name="Ivanova N."/>
            <person name="Land M."/>
            <person name="Hauser L."/>
            <person name="Larimer F."/>
            <person name="Rohde M."/>
            <person name="Goker M."/>
            <person name="Detter J.C."/>
            <person name="Kyrpides N.C."/>
            <person name="Woyke T."/>
            <person name="Schaap P.J."/>
            <person name="Plugge C.M."/>
            <person name="Muyzer G."/>
            <person name="Kuever J."/>
            <person name="Pereira I.A."/>
            <person name="Parshina S.N."/>
            <person name="Bernier-Latmani R."/>
            <person name="Stams A.J."/>
            <person name="Klenk H.P."/>
        </authorList>
    </citation>
    <scope>NUCLEOTIDE SEQUENCE [LARGE SCALE GENOMIC DNA]</scope>
    <source>
        <strain evidence="3">ATCC 23193 / DSM 2154 / NCIB 8452 / DL</strain>
    </source>
</reference>
<dbReference type="InterPro" id="IPR014729">
    <property type="entry name" value="Rossmann-like_a/b/a_fold"/>
</dbReference>
<name>F6DSP2_DESRL</name>
<gene>
    <name evidence="2" type="ordered locus">Desru_0576</name>
</gene>
<dbReference type="Proteomes" id="UP000009234">
    <property type="component" value="Chromosome"/>
</dbReference>
<dbReference type="eggNOG" id="COG2949">
    <property type="taxonomic scope" value="Bacteria"/>
</dbReference>
<accession>F6DSP2</accession>
<keyword evidence="3" id="KW-1185">Reference proteome</keyword>
<dbReference type="GO" id="GO:0005886">
    <property type="term" value="C:plasma membrane"/>
    <property type="evidence" value="ECO:0007669"/>
    <property type="project" value="TreeGrafter"/>
</dbReference>
<dbReference type="Gene3D" id="3.40.50.620">
    <property type="entry name" value="HUPs"/>
    <property type="match status" value="1"/>
</dbReference>
<organism evidence="2 3">
    <name type="scientific">Desulforamulus ruminis (strain ATCC 23193 / DSM 2154 / NCIMB 8452 / DL)</name>
    <name type="common">Desulfotomaculum ruminis</name>
    <dbReference type="NCBI Taxonomy" id="696281"/>
    <lineage>
        <taxon>Bacteria</taxon>
        <taxon>Bacillati</taxon>
        <taxon>Bacillota</taxon>
        <taxon>Clostridia</taxon>
        <taxon>Eubacteriales</taxon>
        <taxon>Peptococcaceae</taxon>
        <taxon>Desulforamulus</taxon>
    </lineage>
</organism>
<protein>
    <recommendedName>
        <fullName evidence="1">DUF218 domain-containing protein</fullName>
    </recommendedName>
</protein>
<dbReference type="OrthoDB" id="9782395at2"/>
<dbReference type="RefSeq" id="WP_013840636.1">
    <property type="nucleotide sequence ID" value="NC_015589.1"/>
</dbReference>
<dbReference type="PANTHER" id="PTHR30336">
    <property type="entry name" value="INNER MEMBRANE PROTEIN, PROBABLE PERMEASE"/>
    <property type="match status" value="1"/>
</dbReference>
<evidence type="ECO:0000259" key="1">
    <source>
        <dbReference type="Pfam" id="PF02698"/>
    </source>
</evidence>
<dbReference type="PANTHER" id="PTHR30336:SF6">
    <property type="entry name" value="INTEGRAL MEMBRANE PROTEIN"/>
    <property type="match status" value="1"/>
</dbReference>
<dbReference type="InterPro" id="IPR003848">
    <property type="entry name" value="DUF218"/>
</dbReference>
<dbReference type="STRING" id="696281.Desru_0576"/>
<dbReference type="EMBL" id="CP002780">
    <property type="protein sequence ID" value="AEG58861.1"/>
    <property type="molecule type" value="Genomic_DNA"/>
</dbReference>
<sequence>MGNWLLIRSLIKKLLFFTGLALFFLFTVNSHIKSTGEAHRLKPEDNFKAQTAIVLGAYVSPQGQLCDMLVDRVQTAVDLYKSGKVEKLLMTGDHGSTTYDEVNHMRLYAEKLGIPTEDIFMDHAGFSTYDSMVRAVEVFCVQSAVIVTQEFHLPRATYIARSLGMEARGVAADRHLYRGVEYNEAREILARNKDFVNVHLFQPEPKFLGPAISITGDGRQTHDQ</sequence>
<reference evidence="3" key="1">
    <citation type="submission" date="2011-05" db="EMBL/GenBank/DDBJ databases">
        <title>Complete sequence of Desulfotomaculum ruminis DSM 2154.</title>
        <authorList>
            <person name="Lucas S."/>
            <person name="Copeland A."/>
            <person name="Lapidus A."/>
            <person name="Cheng J.-F."/>
            <person name="Goodwin L."/>
            <person name="Pitluck S."/>
            <person name="Lu M."/>
            <person name="Detter J.C."/>
            <person name="Han C."/>
            <person name="Tapia R."/>
            <person name="Land M."/>
            <person name="Hauser L."/>
            <person name="Kyrpides N."/>
            <person name="Ivanova N."/>
            <person name="Mikhailova N."/>
            <person name="Pagani I."/>
            <person name="Stams A.J.M."/>
            <person name="Plugge C.M."/>
            <person name="Muyzer G."/>
            <person name="Kuever J."/>
            <person name="Parshina S.N."/>
            <person name="Ivanova A.E."/>
            <person name="Nazina T.N."/>
            <person name="Brambilla E."/>
            <person name="Spring S."/>
            <person name="Klenk H.-P."/>
            <person name="Woyke T."/>
        </authorList>
    </citation>
    <scope>NUCLEOTIDE SEQUENCE [LARGE SCALE GENOMIC DNA]</scope>
    <source>
        <strain evidence="3">ATCC 23193 / DSM 2154 / NCIB 8452 / DL</strain>
    </source>
</reference>
<dbReference type="KEGG" id="dru:Desru_0576"/>
<feature type="domain" description="DUF218" evidence="1">
    <location>
        <begin position="51"/>
        <end position="167"/>
    </location>
</feature>
<dbReference type="InterPro" id="IPR051599">
    <property type="entry name" value="Cell_Envelope_Assoc"/>
</dbReference>
<dbReference type="CDD" id="cd06259">
    <property type="entry name" value="YdcF-like"/>
    <property type="match status" value="1"/>
</dbReference>
<dbReference type="HOGENOM" id="CLU_051474_0_1_9"/>
<proteinExistence type="predicted"/>
<dbReference type="Pfam" id="PF02698">
    <property type="entry name" value="DUF218"/>
    <property type="match status" value="1"/>
</dbReference>